<feature type="domain" description="Histidine kinase" evidence="10">
    <location>
        <begin position="303"/>
        <end position="510"/>
    </location>
</feature>
<dbReference type="Pfam" id="PF00072">
    <property type="entry name" value="Response_reg"/>
    <property type="match status" value="1"/>
</dbReference>
<dbReference type="Pfam" id="PF00512">
    <property type="entry name" value="HisKA"/>
    <property type="match status" value="1"/>
</dbReference>
<dbReference type="Proteomes" id="UP000199337">
    <property type="component" value="Unassembled WGS sequence"/>
</dbReference>
<keyword evidence="5 12" id="KW-0418">Kinase</keyword>
<keyword evidence="5 12" id="KW-0808">Transferase</keyword>
<evidence type="ECO:0000256" key="3">
    <source>
        <dbReference type="ARBA" id="ARBA00018672"/>
    </source>
</evidence>
<dbReference type="InterPro" id="IPR003594">
    <property type="entry name" value="HATPase_dom"/>
</dbReference>
<dbReference type="CDD" id="cd00130">
    <property type="entry name" value="PAS"/>
    <property type="match status" value="1"/>
</dbReference>
<protein>
    <recommendedName>
        <fullName evidence="3">Stage 0 sporulation protein A homolog</fullName>
        <ecNumber evidence="2">2.7.13.3</ecNumber>
    </recommendedName>
</protein>
<dbReference type="AlphaFoldDB" id="A0A1I2UEG7"/>
<dbReference type="InterPro" id="IPR000014">
    <property type="entry name" value="PAS"/>
</dbReference>
<dbReference type="RefSeq" id="WP_092471786.1">
    <property type="nucleotide sequence ID" value="NZ_FOOX01000009.1"/>
</dbReference>
<dbReference type="SUPFAM" id="SSF47384">
    <property type="entry name" value="Homodimeric domain of signal transducing histidine kinase"/>
    <property type="match status" value="1"/>
</dbReference>
<dbReference type="PROSITE" id="PS50110">
    <property type="entry name" value="RESPONSE_REGULATORY"/>
    <property type="match status" value="1"/>
</dbReference>
<dbReference type="CDD" id="cd00156">
    <property type="entry name" value="REC"/>
    <property type="match status" value="1"/>
</dbReference>
<dbReference type="Pfam" id="PF02518">
    <property type="entry name" value="HATPase_c"/>
    <property type="match status" value="1"/>
</dbReference>
<dbReference type="Gene3D" id="1.10.287.130">
    <property type="match status" value="1"/>
</dbReference>
<evidence type="ECO:0000256" key="2">
    <source>
        <dbReference type="ARBA" id="ARBA00012438"/>
    </source>
</evidence>
<dbReference type="InterPro" id="IPR005467">
    <property type="entry name" value="His_kinase_dom"/>
</dbReference>
<gene>
    <name evidence="12" type="ORF">SAMN05660649_02577</name>
</gene>
<evidence type="ECO:0000256" key="1">
    <source>
        <dbReference type="ARBA" id="ARBA00000085"/>
    </source>
</evidence>
<evidence type="ECO:0000259" key="10">
    <source>
        <dbReference type="PROSITE" id="PS50109"/>
    </source>
</evidence>
<dbReference type="InterPro" id="IPR001789">
    <property type="entry name" value="Sig_transdc_resp-reg_receiver"/>
</dbReference>
<proteinExistence type="predicted"/>
<reference evidence="13" key="1">
    <citation type="submission" date="2016-10" db="EMBL/GenBank/DDBJ databases">
        <authorList>
            <person name="Varghese N."/>
            <person name="Submissions S."/>
        </authorList>
    </citation>
    <scope>NUCLEOTIDE SEQUENCE [LARGE SCALE GENOMIC DNA]</scope>
    <source>
        <strain evidence="13">DSM 17038</strain>
    </source>
</reference>
<dbReference type="InterPro" id="IPR011006">
    <property type="entry name" value="CheY-like_superfamily"/>
</dbReference>
<organism evidence="12 13">
    <name type="scientific">Desulfotruncus arcticus DSM 17038</name>
    <dbReference type="NCBI Taxonomy" id="1121424"/>
    <lineage>
        <taxon>Bacteria</taxon>
        <taxon>Bacillati</taxon>
        <taxon>Bacillota</taxon>
        <taxon>Clostridia</taxon>
        <taxon>Eubacteriales</taxon>
        <taxon>Desulfallaceae</taxon>
        <taxon>Desulfotruncus</taxon>
    </lineage>
</organism>
<evidence type="ECO:0000256" key="9">
    <source>
        <dbReference type="SAM" id="MobiDB-lite"/>
    </source>
</evidence>
<dbReference type="CDD" id="cd00082">
    <property type="entry name" value="HisKA"/>
    <property type="match status" value="1"/>
</dbReference>
<dbReference type="Gene3D" id="3.30.450.20">
    <property type="entry name" value="PAS domain"/>
    <property type="match status" value="1"/>
</dbReference>
<comment type="function">
    <text evidence="7">May play the central regulatory role in sporulation. It may be an element of the effector pathway responsible for the activation of sporulation genes in response to nutritional stress. Spo0A may act in concert with spo0H (a sigma factor) to control the expression of some genes that are critical to the sporulation process.</text>
</comment>
<evidence type="ECO:0000313" key="13">
    <source>
        <dbReference type="Proteomes" id="UP000199337"/>
    </source>
</evidence>
<dbReference type="STRING" id="341036.SAMN05660649_02577"/>
<dbReference type="SUPFAM" id="SSF55785">
    <property type="entry name" value="PYP-like sensor domain (PAS domain)"/>
    <property type="match status" value="1"/>
</dbReference>
<evidence type="ECO:0000256" key="6">
    <source>
        <dbReference type="ARBA" id="ARBA00023012"/>
    </source>
</evidence>
<dbReference type="PRINTS" id="PR00344">
    <property type="entry name" value="BCTRLSENSOR"/>
</dbReference>
<keyword evidence="6" id="KW-0902">Two-component regulatory system</keyword>
<evidence type="ECO:0000313" key="12">
    <source>
        <dbReference type="EMBL" id="SFG75572.1"/>
    </source>
</evidence>
<dbReference type="Gene3D" id="3.40.50.2300">
    <property type="match status" value="1"/>
</dbReference>
<keyword evidence="4 8" id="KW-0597">Phosphoprotein</keyword>
<dbReference type="Gene3D" id="3.30.565.10">
    <property type="entry name" value="Histidine kinase-like ATPase, C-terminal domain"/>
    <property type="match status" value="1"/>
</dbReference>
<dbReference type="InterPro" id="IPR036890">
    <property type="entry name" value="HATPase_C_sf"/>
</dbReference>
<evidence type="ECO:0000256" key="8">
    <source>
        <dbReference type="PROSITE-ProRule" id="PRU00169"/>
    </source>
</evidence>
<evidence type="ECO:0000256" key="4">
    <source>
        <dbReference type="ARBA" id="ARBA00022553"/>
    </source>
</evidence>
<evidence type="ECO:0000256" key="5">
    <source>
        <dbReference type="ARBA" id="ARBA00022777"/>
    </source>
</evidence>
<dbReference type="SMART" id="SM00387">
    <property type="entry name" value="HATPase_c"/>
    <property type="match status" value="1"/>
</dbReference>
<dbReference type="SUPFAM" id="SSF55874">
    <property type="entry name" value="ATPase domain of HSP90 chaperone/DNA topoisomerase II/histidine kinase"/>
    <property type="match status" value="1"/>
</dbReference>
<name>A0A1I2UEG7_9FIRM</name>
<dbReference type="PANTHER" id="PTHR43547:SF2">
    <property type="entry name" value="HYBRID SIGNAL TRANSDUCTION HISTIDINE KINASE C"/>
    <property type="match status" value="1"/>
</dbReference>
<dbReference type="OrthoDB" id="9784397at2"/>
<dbReference type="SMART" id="SM00448">
    <property type="entry name" value="REC"/>
    <property type="match status" value="1"/>
</dbReference>
<dbReference type="InterPro" id="IPR035965">
    <property type="entry name" value="PAS-like_dom_sf"/>
</dbReference>
<sequence>MDDNSSSTETGKNKFGQTDLVNEQTNGGKEKVLIVDDMLLHLETAKLYLGKSGFEVFCASDIKNAWELLIAEEPELVLLDLVMPGESGLNLLAKIRAQYPQIGVVVMTAFGSEEIAATAMKNGSLDYIRKPVKYSELTSVVQHALVKQRQLNYRAKSISNLQTAYEELQVSSDSILHCMSAGVVALDNLLRIKMINYAALKFFDLENQNVLGKDFYATLPDLKKNSLLKQTLINEKGFRLFEVAHQGPEKDLLFSVNTDVLFDHHGHKIGVLAVFDEISEQRNFQKLLKERERLTIIGQMAAGMAHEIKNPLTAIKGFAQLLSTKIKDPTIKEYLTIMDDEINRMSQVIRDFLQLARPKAPNFERTDINLLFHDITSIIGPQAFLKGIETSLKTDSMIPESLMDPGQIKQVVLNLTQNALEVMDKGGKLTLETKYLHAAKEIRLDVHDTGCGIPRDKIKNLGVPFYTTKPEGTGVGLSIVFSIVEQHGGRINVQSEEGRGTTFSVFLPVR</sequence>
<dbReference type="SUPFAM" id="SSF52172">
    <property type="entry name" value="CheY-like"/>
    <property type="match status" value="1"/>
</dbReference>
<dbReference type="InterPro" id="IPR036097">
    <property type="entry name" value="HisK_dim/P_sf"/>
</dbReference>
<dbReference type="PANTHER" id="PTHR43547">
    <property type="entry name" value="TWO-COMPONENT HISTIDINE KINASE"/>
    <property type="match status" value="1"/>
</dbReference>
<keyword evidence="13" id="KW-1185">Reference proteome</keyword>
<dbReference type="InterPro" id="IPR003661">
    <property type="entry name" value="HisK_dim/P_dom"/>
</dbReference>
<comment type="catalytic activity">
    <reaction evidence="1">
        <text>ATP + protein L-histidine = ADP + protein N-phospho-L-histidine.</text>
        <dbReference type="EC" id="2.7.13.3"/>
    </reaction>
</comment>
<dbReference type="EC" id="2.7.13.3" evidence="2"/>
<accession>A0A1I2UEG7</accession>
<dbReference type="PROSITE" id="PS50109">
    <property type="entry name" value="HIS_KIN"/>
    <property type="match status" value="1"/>
</dbReference>
<evidence type="ECO:0000259" key="11">
    <source>
        <dbReference type="PROSITE" id="PS50110"/>
    </source>
</evidence>
<dbReference type="InterPro" id="IPR004358">
    <property type="entry name" value="Sig_transdc_His_kin-like_C"/>
</dbReference>
<evidence type="ECO:0000256" key="7">
    <source>
        <dbReference type="ARBA" id="ARBA00024867"/>
    </source>
</evidence>
<dbReference type="GO" id="GO:0000155">
    <property type="term" value="F:phosphorelay sensor kinase activity"/>
    <property type="evidence" value="ECO:0007669"/>
    <property type="project" value="InterPro"/>
</dbReference>
<feature type="region of interest" description="Disordered" evidence="9">
    <location>
        <begin position="1"/>
        <end position="21"/>
    </location>
</feature>
<feature type="modified residue" description="4-aspartylphosphate" evidence="8">
    <location>
        <position position="80"/>
    </location>
</feature>
<dbReference type="EMBL" id="FOOX01000009">
    <property type="protein sequence ID" value="SFG75572.1"/>
    <property type="molecule type" value="Genomic_DNA"/>
</dbReference>
<dbReference type="SMART" id="SM00388">
    <property type="entry name" value="HisKA"/>
    <property type="match status" value="1"/>
</dbReference>
<feature type="domain" description="Response regulatory" evidence="11">
    <location>
        <begin position="31"/>
        <end position="145"/>
    </location>
</feature>